<comment type="caution">
    <text evidence="2">The sequence shown here is derived from an EMBL/GenBank/DDBJ whole genome shotgun (WGS) entry which is preliminary data.</text>
</comment>
<evidence type="ECO:0000313" key="3">
    <source>
        <dbReference type="Proteomes" id="UP001064489"/>
    </source>
</evidence>
<reference evidence="2" key="1">
    <citation type="journal article" date="2022" name="Plant J.">
        <title>Strategies of tolerance reflected in two North American maple genomes.</title>
        <authorList>
            <person name="McEvoy S.L."/>
            <person name="Sezen U.U."/>
            <person name="Trouern-Trend A."/>
            <person name="McMahon S.M."/>
            <person name="Schaberg P.G."/>
            <person name="Yang J."/>
            <person name="Wegrzyn J.L."/>
            <person name="Swenson N.G."/>
        </authorList>
    </citation>
    <scope>NUCLEOTIDE SEQUENCE</scope>
    <source>
        <strain evidence="2">91603</strain>
    </source>
</reference>
<dbReference type="Proteomes" id="UP001064489">
    <property type="component" value="Chromosome 11"/>
</dbReference>
<sequence>MGLSECRNNLYSNDFKGRLEALSHRRKKHHLVIGSCPSVSPSHKWYESDPYIFAIQAHEVFYEEVEEQEEIVETTILEIEEEDLDNHQFHREDVEAQTLDPNVVFPNQKDDMDDIDDVNEYETLINYNNDDEEILQSNDDSDIDV</sequence>
<proteinExistence type="predicted"/>
<name>A0AAD5I8H8_ACENE</name>
<gene>
    <name evidence="2" type="ORF">LWI28_011128</name>
</gene>
<evidence type="ECO:0000256" key="1">
    <source>
        <dbReference type="SAM" id="MobiDB-lite"/>
    </source>
</evidence>
<protein>
    <submittedName>
        <fullName evidence="2">Uncharacterized protein</fullName>
    </submittedName>
</protein>
<evidence type="ECO:0000313" key="2">
    <source>
        <dbReference type="EMBL" id="KAI9153426.1"/>
    </source>
</evidence>
<dbReference type="EMBL" id="JAJSOW010000108">
    <property type="protein sequence ID" value="KAI9153426.1"/>
    <property type="molecule type" value="Genomic_DNA"/>
</dbReference>
<dbReference type="AlphaFoldDB" id="A0AAD5I8H8"/>
<organism evidence="2 3">
    <name type="scientific">Acer negundo</name>
    <name type="common">Box elder</name>
    <dbReference type="NCBI Taxonomy" id="4023"/>
    <lineage>
        <taxon>Eukaryota</taxon>
        <taxon>Viridiplantae</taxon>
        <taxon>Streptophyta</taxon>
        <taxon>Embryophyta</taxon>
        <taxon>Tracheophyta</taxon>
        <taxon>Spermatophyta</taxon>
        <taxon>Magnoliopsida</taxon>
        <taxon>eudicotyledons</taxon>
        <taxon>Gunneridae</taxon>
        <taxon>Pentapetalae</taxon>
        <taxon>rosids</taxon>
        <taxon>malvids</taxon>
        <taxon>Sapindales</taxon>
        <taxon>Sapindaceae</taxon>
        <taxon>Hippocastanoideae</taxon>
        <taxon>Acereae</taxon>
        <taxon>Acer</taxon>
    </lineage>
</organism>
<keyword evidence="3" id="KW-1185">Reference proteome</keyword>
<feature type="region of interest" description="Disordered" evidence="1">
    <location>
        <begin position="93"/>
        <end position="114"/>
    </location>
</feature>
<reference evidence="2" key="2">
    <citation type="submission" date="2023-02" db="EMBL/GenBank/DDBJ databases">
        <authorList>
            <person name="Swenson N.G."/>
            <person name="Wegrzyn J.L."/>
            <person name="Mcevoy S.L."/>
        </authorList>
    </citation>
    <scope>NUCLEOTIDE SEQUENCE</scope>
    <source>
        <strain evidence="2">91603</strain>
        <tissue evidence="2">Leaf</tissue>
    </source>
</reference>
<accession>A0AAD5I8H8</accession>